<gene>
    <name evidence="2" type="ORF">Tharo_2951</name>
</gene>
<dbReference type="PANTHER" id="PTHR34610:SF3">
    <property type="entry name" value="SSL7007 PROTEIN"/>
    <property type="match status" value="1"/>
</dbReference>
<feature type="domain" description="PIN" evidence="1">
    <location>
        <begin position="14"/>
        <end position="128"/>
    </location>
</feature>
<name>A0A2R4BRJ9_THAAR</name>
<dbReference type="RefSeq" id="WP_107221885.1">
    <property type="nucleotide sequence ID" value="NZ_CP028339.1"/>
</dbReference>
<dbReference type="InterPro" id="IPR002716">
    <property type="entry name" value="PIN_dom"/>
</dbReference>
<dbReference type="Proteomes" id="UP000241885">
    <property type="component" value="Chromosome"/>
</dbReference>
<dbReference type="InterPro" id="IPR029060">
    <property type="entry name" value="PIN-like_dom_sf"/>
</dbReference>
<evidence type="ECO:0000313" key="2">
    <source>
        <dbReference type="EMBL" id="AVR89832.1"/>
    </source>
</evidence>
<dbReference type="Pfam" id="PF13470">
    <property type="entry name" value="PIN_3"/>
    <property type="match status" value="1"/>
</dbReference>
<dbReference type="EMBL" id="CP028339">
    <property type="protein sequence ID" value="AVR89832.1"/>
    <property type="molecule type" value="Genomic_DNA"/>
</dbReference>
<keyword evidence="3" id="KW-1185">Reference proteome</keyword>
<accession>A0A2R4BRJ9</accession>
<dbReference type="KEGG" id="tak:Tharo_2951"/>
<protein>
    <recommendedName>
        <fullName evidence="1">PIN domain-containing protein</fullName>
    </recommendedName>
</protein>
<sequence>MQTPSSAPAPGTIRLVLDTNTVLALWMFRDPRLRALRSAIEEGRYRLFGREDANEELRRVLAYRQFGLEPDEQAALWHGYLSRLEPADFAPAAEALAALPTCRDADDQKFLEIALHHAATHLLTRDRALLALARHRAIRPHFSILTPERFINAACPPPDPGVAGKPE</sequence>
<reference evidence="2 3" key="1">
    <citation type="submission" date="2018-03" db="EMBL/GenBank/DDBJ databases">
        <title>Complete genome sequence of Thauera aromatica, a model organism for studying aromatic compound degradation under denitrifying conditions.</title>
        <authorList>
            <person name="Lo H.-Y."/>
            <person name="Goris T."/>
            <person name="Boll M."/>
            <person name="Mueller J.A."/>
        </authorList>
    </citation>
    <scope>NUCLEOTIDE SEQUENCE [LARGE SCALE GENOMIC DNA]</scope>
    <source>
        <strain evidence="2 3">K172</strain>
    </source>
</reference>
<dbReference type="OrthoDB" id="9802272at2"/>
<organism evidence="2 3">
    <name type="scientific">Thauera aromatica K172</name>
    <dbReference type="NCBI Taxonomy" id="44139"/>
    <lineage>
        <taxon>Bacteria</taxon>
        <taxon>Pseudomonadati</taxon>
        <taxon>Pseudomonadota</taxon>
        <taxon>Betaproteobacteria</taxon>
        <taxon>Rhodocyclales</taxon>
        <taxon>Zoogloeaceae</taxon>
        <taxon>Thauera</taxon>
    </lineage>
</organism>
<proteinExistence type="predicted"/>
<dbReference type="AlphaFoldDB" id="A0A2R4BRJ9"/>
<dbReference type="InterPro" id="IPR002850">
    <property type="entry name" value="PIN_toxin-like"/>
</dbReference>
<evidence type="ECO:0000259" key="1">
    <source>
        <dbReference type="Pfam" id="PF13470"/>
    </source>
</evidence>
<evidence type="ECO:0000313" key="3">
    <source>
        <dbReference type="Proteomes" id="UP000241885"/>
    </source>
</evidence>
<dbReference type="SUPFAM" id="SSF88723">
    <property type="entry name" value="PIN domain-like"/>
    <property type="match status" value="1"/>
</dbReference>
<dbReference type="PANTHER" id="PTHR34610">
    <property type="entry name" value="SSL7007 PROTEIN"/>
    <property type="match status" value="1"/>
</dbReference>